<name>A0ABM6RS03_9FIRM</name>
<dbReference type="InterPro" id="IPR004839">
    <property type="entry name" value="Aminotransferase_I/II_large"/>
</dbReference>
<comment type="cofactor">
    <cofactor evidence="1">
        <name>pyridoxal 5'-phosphate</name>
        <dbReference type="ChEBI" id="CHEBI:597326"/>
    </cofactor>
</comment>
<evidence type="ECO:0000259" key="2">
    <source>
        <dbReference type="Pfam" id="PF00155"/>
    </source>
</evidence>
<keyword evidence="1" id="KW-0808">Transferase</keyword>
<dbReference type="Pfam" id="PF00155">
    <property type="entry name" value="Aminotran_1_2"/>
    <property type="match status" value="1"/>
</dbReference>
<comment type="similarity">
    <text evidence="1">Belongs to the class-I pyridoxal-phosphate-dependent aminotransferase family.</text>
</comment>
<organism evidence="3 4">
    <name type="scientific">Sulfobacillus thermotolerans</name>
    <dbReference type="NCBI Taxonomy" id="338644"/>
    <lineage>
        <taxon>Bacteria</taxon>
        <taxon>Bacillati</taxon>
        <taxon>Bacillota</taxon>
        <taxon>Clostridia</taxon>
        <taxon>Eubacteriales</taxon>
        <taxon>Clostridiales Family XVII. Incertae Sedis</taxon>
        <taxon>Sulfobacillus</taxon>
    </lineage>
</organism>
<dbReference type="Proteomes" id="UP000325292">
    <property type="component" value="Chromosome"/>
</dbReference>
<dbReference type="InterPro" id="IPR004838">
    <property type="entry name" value="NHTrfase_class1_PyrdxlP-BS"/>
</dbReference>
<dbReference type="CDD" id="cd00609">
    <property type="entry name" value="AAT_like"/>
    <property type="match status" value="1"/>
</dbReference>
<dbReference type="EC" id="2.6.1.-" evidence="1"/>
<dbReference type="Gene3D" id="3.40.640.10">
    <property type="entry name" value="Type I PLP-dependent aspartate aminotransferase-like (Major domain)"/>
    <property type="match status" value="1"/>
</dbReference>
<sequence length="344" mass="38867">MHGGDWASLEPGPYPMLDLSSSISPYGPGPKARALWPTLVNRIDRYPDWKAREATQITAQHLHIAKSHLMLTAGGVEAIDLVLQVFRPTQVFVKIPAFSEYQERAEIHGMTVESISRIEDITNRSGLLFLANPANPTGEVLRAEQLLPYVKWAQRQGSLLVVDEAFLEFLPDWRNITLSQHAERDSHLIVIGSLTKFYGLAGLRVGYLVGASDYIQAVRRYALPWHVSLVAQAMAQAALQDQEYFSQTREDLQQERERLSHLLRQWGTVREGAEANFVLFSPRMPLDPVIAALRARAILVRDARDFEGLDKEYVRIAVKTPQDSNRLMEALDEIFQKEGTAPWT</sequence>
<reference evidence="3 4" key="1">
    <citation type="journal article" date="2019" name="Sci. Rep.">
        <title>Sulfobacillus thermotolerans: new insights into resistance and metabolic capacities of acidophilic chemolithotrophs.</title>
        <authorList>
            <person name="Panyushkina A.E."/>
            <person name="Babenko V.V."/>
            <person name="Nikitina A.S."/>
            <person name="Selezneva O.V."/>
            <person name="Tsaplina I.A."/>
            <person name="Letarova M.A."/>
            <person name="Kostryukova E.S."/>
            <person name="Letarov A.V."/>
        </authorList>
    </citation>
    <scope>NUCLEOTIDE SEQUENCE [LARGE SCALE GENOMIC DNA]</scope>
    <source>
        <strain evidence="3 4">Kr1</strain>
    </source>
</reference>
<keyword evidence="1" id="KW-0032">Aminotransferase</keyword>
<dbReference type="PROSITE" id="PS00105">
    <property type="entry name" value="AA_TRANSFER_CLASS_1"/>
    <property type="match status" value="1"/>
</dbReference>
<dbReference type="InterPro" id="IPR015422">
    <property type="entry name" value="PyrdxlP-dep_Trfase_small"/>
</dbReference>
<feature type="domain" description="Aminotransferase class I/classII large" evidence="2">
    <location>
        <begin position="41"/>
        <end position="331"/>
    </location>
</feature>
<evidence type="ECO:0000313" key="4">
    <source>
        <dbReference type="Proteomes" id="UP000325292"/>
    </source>
</evidence>
<keyword evidence="4" id="KW-1185">Reference proteome</keyword>
<evidence type="ECO:0000313" key="3">
    <source>
        <dbReference type="EMBL" id="AUW94106.1"/>
    </source>
</evidence>
<dbReference type="SUPFAM" id="SSF53383">
    <property type="entry name" value="PLP-dependent transferases"/>
    <property type="match status" value="1"/>
</dbReference>
<dbReference type="PANTHER" id="PTHR42885">
    <property type="entry name" value="HISTIDINOL-PHOSPHATE AMINOTRANSFERASE-RELATED"/>
    <property type="match status" value="1"/>
</dbReference>
<dbReference type="Gene3D" id="3.90.1150.10">
    <property type="entry name" value="Aspartate Aminotransferase, domain 1"/>
    <property type="match status" value="1"/>
</dbReference>
<evidence type="ECO:0000256" key="1">
    <source>
        <dbReference type="RuleBase" id="RU000481"/>
    </source>
</evidence>
<dbReference type="InterPro" id="IPR015421">
    <property type="entry name" value="PyrdxlP-dep_Trfase_major"/>
</dbReference>
<dbReference type="InterPro" id="IPR015424">
    <property type="entry name" value="PyrdxlP-dep_Trfase"/>
</dbReference>
<proteinExistence type="inferred from homology"/>
<gene>
    <name evidence="3" type="ORF">BXT84_09195</name>
</gene>
<protein>
    <recommendedName>
        <fullName evidence="1">Aminotransferase</fullName>
        <ecNumber evidence="1">2.6.1.-</ecNumber>
    </recommendedName>
</protein>
<dbReference type="EMBL" id="CP019454">
    <property type="protein sequence ID" value="AUW94106.1"/>
    <property type="molecule type" value="Genomic_DNA"/>
</dbReference>
<accession>A0ABM6RS03</accession>